<keyword evidence="1" id="KW-0663">Pyridoxal phosphate</keyword>
<dbReference type="PANTHER" id="PTHR43586">
    <property type="entry name" value="CYSTEINE DESULFURASE"/>
    <property type="match status" value="1"/>
</dbReference>
<evidence type="ECO:0000259" key="2">
    <source>
        <dbReference type="Pfam" id="PF00266"/>
    </source>
</evidence>
<reference evidence="3" key="1">
    <citation type="submission" date="2018-05" db="EMBL/GenBank/DDBJ databases">
        <authorList>
            <person name="Lanie J.A."/>
            <person name="Ng W.-L."/>
            <person name="Kazmierczak K.M."/>
            <person name="Andrzejewski T.M."/>
            <person name="Davidsen T.M."/>
            <person name="Wayne K.J."/>
            <person name="Tettelin H."/>
            <person name="Glass J.I."/>
            <person name="Rusch D."/>
            <person name="Podicherti R."/>
            <person name="Tsui H.-C.T."/>
            <person name="Winkler M.E."/>
        </authorList>
    </citation>
    <scope>NUCLEOTIDE SEQUENCE</scope>
</reference>
<dbReference type="InterPro" id="IPR015422">
    <property type="entry name" value="PyrdxlP-dep_Trfase_small"/>
</dbReference>
<protein>
    <recommendedName>
        <fullName evidence="2">Aminotransferase class V domain-containing protein</fullName>
    </recommendedName>
</protein>
<evidence type="ECO:0000313" key="3">
    <source>
        <dbReference type="EMBL" id="SVA28300.1"/>
    </source>
</evidence>
<dbReference type="Gene3D" id="3.90.1150.10">
    <property type="entry name" value="Aspartate Aminotransferase, domain 1"/>
    <property type="match status" value="1"/>
</dbReference>
<dbReference type="Gene3D" id="3.40.640.10">
    <property type="entry name" value="Type I PLP-dependent aspartate aminotransferase-like (Major domain)"/>
    <property type="match status" value="1"/>
</dbReference>
<dbReference type="AlphaFoldDB" id="A0A381UJK3"/>
<accession>A0A381UJK3</accession>
<dbReference type="Pfam" id="PF00266">
    <property type="entry name" value="Aminotran_5"/>
    <property type="match status" value="1"/>
</dbReference>
<dbReference type="InterPro" id="IPR015424">
    <property type="entry name" value="PyrdxlP-dep_Trfase"/>
</dbReference>
<dbReference type="PANTHER" id="PTHR43586:SF8">
    <property type="entry name" value="CYSTEINE DESULFURASE 1, CHLOROPLASTIC"/>
    <property type="match status" value="1"/>
</dbReference>
<proteinExistence type="predicted"/>
<evidence type="ECO:0000256" key="1">
    <source>
        <dbReference type="ARBA" id="ARBA00022898"/>
    </source>
</evidence>
<name>A0A381UJK3_9ZZZZ</name>
<gene>
    <name evidence="3" type="ORF">METZ01_LOCUS81154</name>
</gene>
<dbReference type="SUPFAM" id="SSF53383">
    <property type="entry name" value="PLP-dependent transferases"/>
    <property type="match status" value="1"/>
</dbReference>
<organism evidence="3">
    <name type="scientific">marine metagenome</name>
    <dbReference type="NCBI Taxonomy" id="408172"/>
    <lineage>
        <taxon>unclassified sequences</taxon>
        <taxon>metagenomes</taxon>
        <taxon>ecological metagenomes</taxon>
    </lineage>
</organism>
<sequence>METDILIPEIKEKETTNFFEKVQNDFLGLETNYQVASGELTRRIYLDSTASTLMMGIAHRTGEKFLQHYSNTHSLMHFSAKIATKTYTWVHEKILQFVQADPEHYTCFFTGSGTTSGMNRIARVFNHLQPKKDVVLVSIMEHHSNDLPHRKHGGHVIHIPVDTHESKMGCVDMDLLEHYLAEYEGRVNYVSVTGISNVTGIINPINEVAKLAHHYGAYIVVDAAQMAAHVPIVMSGNADPEMDVDALIFSGHKTYAPGSPGVVIVRKDLMEKIEPEEVGGGMVDRVFPERYYVTNDFPDREEAGTQNILGAITLGAAIHVLDKIGMENVLEEDTQLTHYCLEEMLKIPEVVIYGETCMKTCPRAGTISFNMKNLNHGLVAAILNDYFNIAVRNECFCAHPYVEKMLELTHHIQINEARAKQIADWHTEPWMGMVRVSFGLYNTKDDVDHFIYALKEIITKKDEYEKYYIINDHGDYEHLTFQFSCKDYFNLSQFVLDELDS</sequence>
<feature type="domain" description="Aminotransferase class V" evidence="2">
    <location>
        <begin position="44"/>
        <end position="450"/>
    </location>
</feature>
<dbReference type="EMBL" id="UINC01006565">
    <property type="protein sequence ID" value="SVA28300.1"/>
    <property type="molecule type" value="Genomic_DNA"/>
</dbReference>
<dbReference type="InterPro" id="IPR015421">
    <property type="entry name" value="PyrdxlP-dep_Trfase_major"/>
</dbReference>
<dbReference type="InterPro" id="IPR000192">
    <property type="entry name" value="Aminotrans_V_dom"/>
</dbReference>